<dbReference type="RefSeq" id="WP_344346571.1">
    <property type="nucleotide sequence ID" value="NZ_BAAASM010000004.1"/>
</dbReference>
<name>A0ABW0WMB3_STRNO</name>
<protein>
    <submittedName>
        <fullName evidence="3">Thioesterase II family protein</fullName>
    </submittedName>
</protein>
<dbReference type="Proteomes" id="UP001596065">
    <property type="component" value="Unassembled WGS sequence"/>
</dbReference>
<organism evidence="3 4">
    <name type="scientific">Streptomyces nogalater</name>
    <dbReference type="NCBI Taxonomy" id="38314"/>
    <lineage>
        <taxon>Bacteria</taxon>
        <taxon>Bacillati</taxon>
        <taxon>Actinomycetota</taxon>
        <taxon>Actinomycetes</taxon>
        <taxon>Kitasatosporales</taxon>
        <taxon>Streptomycetaceae</taxon>
        <taxon>Streptomyces</taxon>
    </lineage>
</organism>
<dbReference type="Gene3D" id="3.40.50.1820">
    <property type="entry name" value="alpha/beta hydrolase"/>
    <property type="match status" value="1"/>
</dbReference>
<evidence type="ECO:0000313" key="4">
    <source>
        <dbReference type="Proteomes" id="UP001596065"/>
    </source>
</evidence>
<evidence type="ECO:0000259" key="2">
    <source>
        <dbReference type="Pfam" id="PF00975"/>
    </source>
</evidence>
<gene>
    <name evidence="3" type="ORF">ACFP3J_25175</name>
</gene>
<dbReference type="EMBL" id="JBHSOE010000050">
    <property type="protein sequence ID" value="MFC5658760.1"/>
    <property type="molecule type" value="Genomic_DNA"/>
</dbReference>
<sequence>MTGTEPEVRLFCLPHAGGGGAFFHPWRAALAPGIEVRPVVLPGRESRIRELPYVTMEQAIGPLAELIAPQLDRPYALFGHSMGAAVGYELARRLVALGLPAPVRLFVSARRAPHLPARRASYARLDDAAFLAEVARLNGTPSDVLEQPELVRLFLPTLRADFELNDTYTPLPAPRLHCPVSAFAGRDDPEADVHELRAWAQVTAGPFRFRAFDGDHFYLKDQAVGLLDEIRTDLRLWPSTPMNLPMPIAGVSR</sequence>
<reference evidence="4" key="1">
    <citation type="journal article" date="2019" name="Int. J. Syst. Evol. Microbiol.">
        <title>The Global Catalogue of Microorganisms (GCM) 10K type strain sequencing project: providing services to taxonomists for standard genome sequencing and annotation.</title>
        <authorList>
            <consortium name="The Broad Institute Genomics Platform"/>
            <consortium name="The Broad Institute Genome Sequencing Center for Infectious Disease"/>
            <person name="Wu L."/>
            <person name="Ma J."/>
        </authorList>
    </citation>
    <scope>NUCLEOTIDE SEQUENCE [LARGE SCALE GENOMIC DNA]</scope>
    <source>
        <strain evidence="4">KCTC 5701</strain>
    </source>
</reference>
<proteinExistence type="inferred from homology"/>
<accession>A0ABW0WMB3</accession>
<dbReference type="InterPro" id="IPR001031">
    <property type="entry name" value="Thioesterase"/>
</dbReference>
<dbReference type="InterPro" id="IPR029058">
    <property type="entry name" value="AB_hydrolase_fold"/>
</dbReference>
<dbReference type="PANTHER" id="PTHR11487:SF0">
    <property type="entry name" value="S-ACYL FATTY ACID SYNTHASE THIOESTERASE, MEDIUM CHAIN"/>
    <property type="match status" value="1"/>
</dbReference>
<feature type="domain" description="Thioesterase" evidence="2">
    <location>
        <begin position="9"/>
        <end position="232"/>
    </location>
</feature>
<dbReference type="SUPFAM" id="SSF53474">
    <property type="entry name" value="alpha/beta-Hydrolases"/>
    <property type="match status" value="1"/>
</dbReference>
<comment type="caution">
    <text evidence="3">The sequence shown here is derived from an EMBL/GenBank/DDBJ whole genome shotgun (WGS) entry which is preliminary data.</text>
</comment>
<dbReference type="InterPro" id="IPR012223">
    <property type="entry name" value="TEII"/>
</dbReference>
<evidence type="ECO:0000313" key="3">
    <source>
        <dbReference type="EMBL" id="MFC5658760.1"/>
    </source>
</evidence>
<comment type="similarity">
    <text evidence="1">Belongs to the thioesterase family.</text>
</comment>
<dbReference type="PANTHER" id="PTHR11487">
    <property type="entry name" value="THIOESTERASE"/>
    <property type="match status" value="1"/>
</dbReference>
<keyword evidence="4" id="KW-1185">Reference proteome</keyword>
<evidence type="ECO:0000256" key="1">
    <source>
        <dbReference type="ARBA" id="ARBA00007169"/>
    </source>
</evidence>
<dbReference type="Pfam" id="PF00975">
    <property type="entry name" value="Thioesterase"/>
    <property type="match status" value="1"/>
</dbReference>